<dbReference type="GO" id="GO:0004315">
    <property type="term" value="F:3-oxoacyl-[acyl-carrier-protein] synthase activity"/>
    <property type="evidence" value="ECO:0007669"/>
    <property type="project" value="UniProtKB-EC"/>
</dbReference>
<evidence type="ECO:0000256" key="3">
    <source>
        <dbReference type="ARBA" id="ARBA00012356"/>
    </source>
</evidence>
<keyword evidence="9 11" id="KW-0275">Fatty acid biosynthesis</keyword>
<dbReference type="RefSeq" id="WP_227181184.1">
    <property type="nucleotide sequence ID" value="NZ_JAJBZT010000006.1"/>
</dbReference>
<dbReference type="PANTHER" id="PTHR11712">
    <property type="entry name" value="POLYKETIDE SYNTHASE-RELATED"/>
    <property type="match status" value="1"/>
</dbReference>
<keyword evidence="7" id="KW-0276">Fatty acid metabolism</keyword>
<feature type="domain" description="Ketosynthase family 3 (KS3)" evidence="13">
    <location>
        <begin position="3"/>
        <end position="411"/>
    </location>
</feature>
<dbReference type="PANTHER" id="PTHR11712:SF336">
    <property type="entry name" value="3-OXOACYL-[ACYL-CARRIER-PROTEIN] SYNTHASE, MITOCHONDRIAL"/>
    <property type="match status" value="1"/>
</dbReference>
<keyword evidence="8" id="KW-0443">Lipid metabolism</keyword>
<evidence type="ECO:0000256" key="12">
    <source>
        <dbReference type="RuleBase" id="RU003694"/>
    </source>
</evidence>
<dbReference type="InterPro" id="IPR000794">
    <property type="entry name" value="Beta-ketoacyl_synthase"/>
</dbReference>
<dbReference type="PROSITE" id="PS00606">
    <property type="entry name" value="KS3_1"/>
    <property type="match status" value="1"/>
</dbReference>
<dbReference type="NCBIfam" id="NF004970">
    <property type="entry name" value="PRK06333.1"/>
    <property type="match status" value="1"/>
</dbReference>
<dbReference type="SUPFAM" id="SSF53901">
    <property type="entry name" value="Thiolase-like"/>
    <property type="match status" value="2"/>
</dbReference>
<keyword evidence="5 11" id="KW-0444">Lipid biosynthesis</keyword>
<dbReference type="CDD" id="cd00834">
    <property type="entry name" value="KAS_I_II"/>
    <property type="match status" value="1"/>
</dbReference>
<comment type="catalytic activity">
    <reaction evidence="11">
        <text>(9Z)-hexadecenoyl-[ACP] + malonyl-[ACP] + H(+) = 3-oxo-(11Z)-octadecenoyl-[ACP] + holo-[ACP] + CO2</text>
        <dbReference type="Rhea" id="RHEA:55040"/>
        <dbReference type="Rhea" id="RHEA-COMP:9623"/>
        <dbReference type="Rhea" id="RHEA-COMP:9685"/>
        <dbReference type="Rhea" id="RHEA-COMP:10800"/>
        <dbReference type="Rhea" id="RHEA-COMP:14074"/>
        <dbReference type="ChEBI" id="CHEBI:15378"/>
        <dbReference type="ChEBI" id="CHEBI:16526"/>
        <dbReference type="ChEBI" id="CHEBI:64479"/>
        <dbReference type="ChEBI" id="CHEBI:78449"/>
        <dbReference type="ChEBI" id="CHEBI:83989"/>
        <dbReference type="ChEBI" id="CHEBI:138538"/>
        <dbReference type="EC" id="2.3.1.179"/>
    </reaction>
</comment>
<name>A0ABS8D851_9NEIS</name>
<keyword evidence="10 11" id="KW-0012">Acyltransferase</keyword>
<evidence type="ECO:0000256" key="11">
    <source>
        <dbReference type="PIRNR" id="PIRNR000447"/>
    </source>
</evidence>
<dbReference type="SMART" id="SM00825">
    <property type="entry name" value="PKS_KS"/>
    <property type="match status" value="1"/>
</dbReference>
<dbReference type="InterPro" id="IPR014031">
    <property type="entry name" value="Ketoacyl_synth_C"/>
</dbReference>
<dbReference type="InterPro" id="IPR018201">
    <property type="entry name" value="Ketoacyl_synth_AS"/>
</dbReference>
<evidence type="ECO:0000256" key="7">
    <source>
        <dbReference type="ARBA" id="ARBA00022832"/>
    </source>
</evidence>
<evidence type="ECO:0000259" key="13">
    <source>
        <dbReference type="PROSITE" id="PS52004"/>
    </source>
</evidence>
<dbReference type="InterPro" id="IPR016039">
    <property type="entry name" value="Thiolase-like"/>
</dbReference>
<reference evidence="14" key="1">
    <citation type="submission" date="2021-10" db="EMBL/GenBank/DDBJ databases">
        <title>The complete genome sequence of Leeia sp. TBRC 13508.</title>
        <authorList>
            <person name="Charoenyingcharoen P."/>
            <person name="Yukphan P."/>
        </authorList>
    </citation>
    <scope>NUCLEOTIDE SEQUENCE</scope>
    <source>
        <strain evidence="14">TBRC 13508</strain>
    </source>
</reference>
<dbReference type="InterPro" id="IPR014030">
    <property type="entry name" value="Ketoacyl_synth_N"/>
</dbReference>
<dbReference type="PROSITE" id="PS52004">
    <property type="entry name" value="KS3_2"/>
    <property type="match status" value="1"/>
</dbReference>
<sequence length="412" mass="42947">MSKRRVVITGLGLISPVGNTVEDGWSNLLAGKSGITRITKFDPTNFSAQIAGEVKDFDVAQYIPAKDARRMDTFIHYGLAAGIQAVKDAGLQDASINPERIGVNIGSGIGGLPLIEDTYKVLQEGGPRKISPFFIPGAIINMIAGHLSIMFGFKGPNYGIVSACTTATHCIGDAARLIEYGDVDVMVAGGAEGTVSPLAIGGFASARALSTRNDDPATASRPWDVGRDGFVLGEGAGVLVLEEYEHAVKRGAKIYAELAGFGMSADAHHMTAPCEDGEGAARSMVNAMKNAQLTMDAVNYVNAHGTSTPLGDIAETIAIKRAFGDHAKALAVSSTKSATGHLLGAAGGVEAVFSALAVHNQIAPATINLQEIDPQCDLDYVPNTPREMKIDVAISNSFGFGGTNGTLVFKRA</sequence>
<evidence type="ECO:0000256" key="2">
    <source>
        <dbReference type="ARBA" id="ARBA00008467"/>
    </source>
</evidence>
<evidence type="ECO:0000256" key="8">
    <source>
        <dbReference type="ARBA" id="ARBA00023098"/>
    </source>
</evidence>
<keyword evidence="15" id="KW-1185">Reference proteome</keyword>
<evidence type="ECO:0000256" key="9">
    <source>
        <dbReference type="ARBA" id="ARBA00023160"/>
    </source>
</evidence>
<organism evidence="14 15">
    <name type="scientific">Leeia speluncae</name>
    <dbReference type="NCBI Taxonomy" id="2884804"/>
    <lineage>
        <taxon>Bacteria</taxon>
        <taxon>Pseudomonadati</taxon>
        <taxon>Pseudomonadota</taxon>
        <taxon>Betaproteobacteria</taxon>
        <taxon>Neisseriales</taxon>
        <taxon>Leeiaceae</taxon>
        <taxon>Leeia</taxon>
    </lineage>
</organism>
<dbReference type="NCBIfam" id="NF005589">
    <property type="entry name" value="PRK07314.1"/>
    <property type="match status" value="1"/>
</dbReference>
<evidence type="ECO:0000256" key="6">
    <source>
        <dbReference type="ARBA" id="ARBA00022679"/>
    </source>
</evidence>
<comment type="caution">
    <text evidence="14">The sequence shown here is derived from an EMBL/GenBank/DDBJ whole genome shotgun (WGS) entry which is preliminary data.</text>
</comment>
<comment type="similarity">
    <text evidence="2 11 12">Belongs to the thiolase-like superfamily. Beta-ketoacyl-ACP synthases family.</text>
</comment>
<dbReference type="Pfam" id="PF00109">
    <property type="entry name" value="ketoacyl-synt"/>
    <property type="match status" value="1"/>
</dbReference>
<evidence type="ECO:0000256" key="5">
    <source>
        <dbReference type="ARBA" id="ARBA00022516"/>
    </source>
</evidence>
<comment type="function">
    <text evidence="11">Involved in the type II fatty acid elongation cycle. Catalyzes the elongation of a wide range of acyl-ACP by the addition of two carbons from malonyl-ACP to an acyl acceptor. Can efficiently catalyze the conversion of palmitoleoyl-ACP (cis-hexadec-9-enoyl-ACP) to cis-vaccenoyl-ACP (cis-octadec-11-enoyl-ACP), an essential step in the thermal regulation of fatty acid composition.</text>
</comment>
<dbReference type="PIRSF" id="PIRSF000447">
    <property type="entry name" value="KAS_II"/>
    <property type="match status" value="1"/>
</dbReference>
<dbReference type="Proteomes" id="UP001165395">
    <property type="component" value="Unassembled WGS sequence"/>
</dbReference>
<evidence type="ECO:0000256" key="1">
    <source>
        <dbReference type="ARBA" id="ARBA00005194"/>
    </source>
</evidence>
<dbReference type="Gene3D" id="3.40.47.10">
    <property type="match status" value="1"/>
</dbReference>
<comment type="catalytic activity">
    <reaction evidence="11">
        <text>a fatty acyl-[ACP] + malonyl-[ACP] + H(+) = a 3-oxoacyl-[ACP] + holo-[ACP] + CO2</text>
        <dbReference type="Rhea" id="RHEA:22836"/>
        <dbReference type="Rhea" id="RHEA-COMP:9623"/>
        <dbReference type="Rhea" id="RHEA-COMP:9685"/>
        <dbReference type="Rhea" id="RHEA-COMP:9916"/>
        <dbReference type="Rhea" id="RHEA-COMP:14125"/>
        <dbReference type="ChEBI" id="CHEBI:15378"/>
        <dbReference type="ChEBI" id="CHEBI:16526"/>
        <dbReference type="ChEBI" id="CHEBI:64479"/>
        <dbReference type="ChEBI" id="CHEBI:78449"/>
        <dbReference type="ChEBI" id="CHEBI:78776"/>
        <dbReference type="ChEBI" id="CHEBI:138651"/>
    </reaction>
</comment>
<dbReference type="InterPro" id="IPR017568">
    <property type="entry name" value="3-oxoacyl-ACP_synth-2"/>
</dbReference>
<keyword evidence="6 11" id="KW-0808">Transferase</keyword>
<comment type="pathway">
    <text evidence="1 11">Lipid metabolism; fatty acid biosynthesis.</text>
</comment>
<accession>A0ABS8D851</accession>
<dbReference type="InterPro" id="IPR020841">
    <property type="entry name" value="PKS_Beta-ketoAc_synthase_dom"/>
</dbReference>
<evidence type="ECO:0000256" key="10">
    <source>
        <dbReference type="ARBA" id="ARBA00023315"/>
    </source>
</evidence>
<proteinExistence type="inferred from homology"/>
<dbReference type="NCBIfam" id="TIGR03150">
    <property type="entry name" value="fabF"/>
    <property type="match status" value="1"/>
</dbReference>
<evidence type="ECO:0000256" key="4">
    <source>
        <dbReference type="ARBA" id="ARBA00014657"/>
    </source>
</evidence>
<dbReference type="EC" id="2.3.1.179" evidence="3 11"/>
<protein>
    <recommendedName>
        <fullName evidence="4 11">3-oxoacyl-[acyl-carrier-protein] synthase 2</fullName>
        <ecNumber evidence="3 11">2.3.1.179</ecNumber>
    </recommendedName>
</protein>
<evidence type="ECO:0000313" key="14">
    <source>
        <dbReference type="EMBL" id="MCB6184375.1"/>
    </source>
</evidence>
<dbReference type="EMBL" id="JAJBZT010000006">
    <property type="protein sequence ID" value="MCB6184375.1"/>
    <property type="molecule type" value="Genomic_DNA"/>
</dbReference>
<dbReference type="Pfam" id="PF02801">
    <property type="entry name" value="Ketoacyl-synt_C"/>
    <property type="match status" value="1"/>
</dbReference>
<evidence type="ECO:0000313" key="15">
    <source>
        <dbReference type="Proteomes" id="UP001165395"/>
    </source>
</evidence>
<gene>
    <name evidence="14" type="primary">fabF</name>
    <name evidence="14" type="ORF">LIN78_12545</name>
</gene>